<dbReference type="EMBL" id="DSDS01000034">
    <property type="protein sequence ID" value="HET97381.1"/>
    <property type="molecule type" value="Genomic_DNA"/>
</dbReference>
<name>A0A7C2TJY0_9BACT</name>
<accession>A0A7C2TJY0</accession>
<evidence type="ECO:0000313" key="1">
    <source>
        <dbReference type="EMBL" id="HET97381.1"/>
    </source>
</evidence>
<dbReference type="Proteomes" id="UP000885986">
    <property type="component" value="Unassembled WGS sequence"/>
</dbReference>
<evidence type="ECO:0008006" key="2">
    <source>
        <dbReference type="Google" id="ProtNLM"/>
    </source>
</evidence>
<protein>
    <recommendedName>
        <fullName evidence="2">TIR domain-containing protein</fullName>
    </recommendedName>
</protein>
<organism evidence="1">
    <name type="scientific">Desulfurivibrio alkaliphilus</name>
    <dbReference type="NCBI Taxonomy" id="427923"/>
    <lineage>
        <taxon>Bacteria</taxon>
        <taxon>Pseudomonadati</taxon>
        <taxon>Thermodesulfobacteriota</taxon>
        <taxon>Desulfobulbia</taxon>
        <taxon>Desulfobulbales</taxon>
        <taxon>Desulfobulbaceae</taxon>
        <taxon>Desulfurivibrio</taxon>
    </lineage>
</organism>
<reference evidence="1" key="1">
    <citation type="journal article" date="2020" name="mSystems">
        <title>Genome- and Community-Level Interaction Insights into Carbon Utilization and Element Cycling Functions of Hydrothermarchaeota in Hydrothermal Sediment.</title>
        <authorList>
            <person name="Zhou Z."/>
            <person name="Liu Y."/>
            <person name="Xu W."/>
            <person name="Pan J."/>
            <person name="Luo Z.H."/>
            <person name="Li M."/>
        </authorList>
    </citation>
    <scope>NUCLEOTIDE SEQUENCE [LARGE SCALE GENOMIC DNA]</scope>
    <source>
        <strain evidence="1">SpSt-1224</strain>
    </source>
</reference>
<sequence length="108" mass="12024">MASAGLPLDACRNQQELTAAISRLWSGETVAVMALSDQNDLKATLNHRELLADLPLIVVLPATDRETVRLGYQLRPRFINFQGNNFAEVTSVLEKLLTRFANDLPRAF</sequence>
<dbReference type="AlphaFoldDB" id="A0A7C2TJY0"/>
<comment type="caution">
    <text evidence="1">The sequence shown here is derived from an EMBL/GenBank/DDBJ whole genome shotgun (WGS) entry which is preliminary data.</text>
</comment>
<proteinExistence type="predicted"/>
<gene>
    <name evidence="1" type="ORF">ENN98_01495</name>
</gene>